<evidence type="ECO:0000313" key="3">
    <source>
        <dbReference type="Proteomes" id="UP000693981"/>
    </source>
</evidence>
<gene>
    <name evidence="2" type="ORF">PHYBOEH_001275</name>
</gene>
<feature type="compositionally biased region" description="Acidic residues" evidence="1">
    <location>
        <begin position="68"/>
        <end position="77"/>
    </location>
</feature>
<reference evidence="2" key="1">
    <citation type="submission" date="2021-02" db="EMBL/GenBank/DDBJ databases">
        <authorList>
            <person name="Palmer J.M."/>
        </authorList>
    </citation>
    <scope>NUCLEOTIDE SEQUENCE</scope>
    <source>
        <strain evidence="2">SCRP23</strain>
    </source>
</reference>
<name>A0A8T1V768_9STRA</name>
<feature type="non-terminal residue" evidence="2">
    <location>
        <position position="360"/>
    </location>
</feature>
<organism evidence="2 3">
    <name type="scientific">Phytophthora boehmeriae</name>
    <dbReference type="NCBI Taxonomy" id="109152"/>
    <lineage>
        <taxon>Eukaryota</taxon>
        <taxon>Sar</taxon>
        <taxon>Stramenopiles</taxon>
        <taxon>Oomycota</taxon>
        <taxon>Peronosporomycetes</taxon>
        <taxon>Peronosporales</taxon>
        <taxon>Peronosporaceae</taxon>
        <taxon>Phytophthora</taxon>
    </lineage>
</organism>
<dbReference type="OrthoDB" id="123301at2759"/>
<keyword evidence="3" id="KW-1185">Reference proteome</keyword>
<protein>
    <submittedName>
        <fullName evidence="2">Uncharacterized protein</fullName>
    </submittedName>
</protein>
<feature type="compositionally biased region" description="Gly residues" evidence="1">
    <location>
        <begin position="44"/>
        <end position="56"/>
    </location>
</feature>
<proteinExistence type="predicted"/>
<feature type="compositionally biased region" description="Low complexity" evidence="1">
    <location>
        <begin position="57"/>
        <end position="67"/>
    </location>
</feature>
<feature type="region of interest" description="Disordered" evidence="1">
    <location>
        <begin position="1"/>
        <end position="100"/>
    </location>
</feature>
<dbReference type="Proteomes" id="UP000693981">
    <property type="component" value="Unassembled WGS sequence"/>
</dbReference>
<evidence type="ECO:0000256" key="1">
    <source>
        <dbReference type="SAM" id="MobiDB-lite"/>
    </source>
</evidence>
<sequence>MSPSQLPSGDTSAGGDTAGERGSGDRTQSGNPPGSDAENRQGGNSSGGALAGGPGGSPTNSNPVSSGDESEEEEEQENSPSAEETNDDNGDNDDGPSENKVIVQTDSSVTSCQMDMPFSDGPGQLISTSAGMELQDHEVVPPTRSGFPLTVDLVPGRYVIPPEYAPAGDIHLVGVPATAEDAQGGKFTQDGHGGPEALFLFEGLTLDDVDSLGPVTLAQDDAHEILLRVRSDELDERGLQDECRTLGVQRELASLLTVFQPERLALRVFGTVNTLKRLLMQYILLEKTIPSDRKDIVDKLMAVQSENAKLRNDYKLLGDLRNREMAAAFKEKDRLKEVHRNEVKKVYRECAESKRALQTD</sequence>
<accession>A0A8T1V768</accession>
<evidence type="ECO:0000313" key="2">
    <source>
        <dbReference type="EMBL" id="KAG7376816.1"/>
    </source>
</evidence>
<feature type="compositionally biased region" description="Acidic residues" evidence="1">
    <location>
        <begin position="84"/>
        <end position="96"/>
    </location>
</feature>
<dbReference type="EMBL" id="JAGDFL010001266">
    <property type="protein sequence ID" value="KAG7376816.1"/>
    <property type="molecule type" value="Genomic_DNA"/>
</dbReference>
<dbReference type="AlphaFoldDB" id="A0A8T1V768"/>
<comment type="caution">
    <text evidence="2">The sequence shown here is derived from an EMBL/GenBank/DDBJ whole genome shotgun (WGS) entry which is preliminary data.</text>
</comment>
<feature type="compositionally biased region" description="Polar residues" evidence="1">
    <location>
        <begin position="1"/>
        <end position="11"/>
    </location>
</feature>